<dbReference type="RefSeq" id="WP_124905571.1">
    <property type="nucleotide sequence ID" value="NZ_RQJP01000001.1"/>
</dbReference>
<keyword evidence="2" id="KW-1003">Cell membrane</keyword>
<comment type="subcellular location">
    <subcellularLocation>
        <location evidence="1">Cell membrane</location>
        <topology evidence="1">Multi-pass membrane protein</topology>
    </subcellularLocation>
</comment>
<feature type="domain" description="MacB-like periplasmic core" evidence="8">
    <location>
        <begin position="20"/>
        <end position="239"/>
    </location>
</feature>
<feature type="transmembrane region" description="Helical" evidence="6">
    <location>
        <begin position="21"/>
        <end position="41"/>
    </location>
</feature>
<evidence type="ECO:0000256" key="4">
    <source>
        <dbReference type="ARBA" id="ARBA00022989"/>
    </source>
</evidence>
<dbReference type="Pfam" id="PF02687">
    <property type="entry name" value="FtsX"/>
    <property type="match status" value="2"/>
</dbReference>
<dbReference type="Proteomes" id="UP000274271">
    <property type="component" value="Unassembled WGS sequence"/>
</dbReference>
<evidence type="ECO:0000259" key="7">
    <source>
        <dbReference type="Pfam" id="PF02687"/>
    </source>
</evidence>
<keyword evidence="5 6" id="KW-0472">Membrane</keyword>
<feature type="transmembrane region" description="Helical" evidence="6">
    <location>
        <begin position="727"/>
        <end position="752"/>
    </location>
</feature>
<evidence type="ECO:0000256" key="3">
    <source>
        <dbReference type="ARBA" id="ARBA00022692"/>
    </source>
</evidence>
<evidence type="ECO:0000259" key="8">
    <source>
        <dbReference type="Pfam" id="PF12704"/>
    </source>
</evidence>
<dbReference type="OrthoDB" id="5933722at2"/>
<feature type="transmembrane region" description="Helical" evidence="6">
    <location>
        <begin position="772"/>
        <end position="792"/>
    </location>
</feature>
<evidence type="ECO:0000256" key="6">
    <source>
        <dbReference type="SAM" id="Phobius"/>
    </source>
</evidence>
<feature type="domain" description="ABC3 transporter permease C-terminal" evidence="7">
    <location>
        <begin position="686"/>
        <end position="795"/>
    </location>
</feature>
<feature type="transmembrane region" description="Helical" evidence="6">
    <location>
        <begin position="424"/>
        <end position="448"/>
    </location>
</feature>
<dbReference type="InterPro" id="IPR003838">
    <property type="entry name" value="ABC3_permease_C"/>
</dbReference>
<dbReference type="Pfam" id="PF12704">
    <property type="entry name" value="MacB_PCD"/>
    <property type="match status" value="1"/>
</dbReference>
<evidence type="ECO:0000313" key="9">
    <source>
        <dbReference type="EMBL" id="RRB18208.1"/>
    </source>
</evidence>
<feature type="domain" description="ABC3 transporter permease C-terminal" evidence="7">
    <location>
        <begin position="291"/>
        <end position="406"/>
    </location>
</feature>
<dbReference type="InterPro" id="IPR025857">
    <property type="entry name" value="MacB_PCD"/>
</dbReference>
<evidence type="ECO:0000256" key="1">
    <source>
        <dbReference type="ARBA" id="ARBA00004651"/>
    </source>
</evidence>
<dbReference type="EMBL" id="RQJP01000001">
    <property type="protein sequence ID" value="RRB18208.1"/>
    <property type="molecule type" value="Genomic_DNA"/>
</dbReference>
<feature type="transmembrane region" description="Helical" evidence="6">
    <location>
        <begin position="684"/>
        <end position="706"/>
    </location>
</feature>
<evidence type="ECO:0000313" key="10">
    <source>
        <dbReference type="Proteomes" id="UP000274271"/>
    </source>
</evidence>
<protein>
    <submittedName>
        <fullName evidence="9">FtsX-like permease family protein</fullName>
    </submittedName>
</protein>
<evidence type="ECO:0000256" key="2">
    <source>
        <dbReference type="ARBA" id="ARBA00022475"/>
    </source>
</evidence>
<proteinExistence type="predicted"/>
<feature type="transmembrane region" description="Helical" evidence="6">
    <location>
        <begin position="331"/>
        <end position="361"/>
    </location>
</feature>
<name>A0A3P1CYJ2_9BACT</name>
<sequence>MLRHYCTVVFRTILRNKVYTGIVVIGLAFGMAAFLLISGYVRFEQSYDRIHPGGDRIYRVESLFFKNGVKTDHWATSTNGYAPAMKQAFPEVEAYTRIAWRGSTRMVRYEATKFREDHVCFADSNFFTFFNYPVLKGDRNSFLTAPNTVVISESAAKRYFGNADPLGKYLDVSTIASTFHCQVTGVFADLPQNSTMQFTMLLSWTTARRITWDFWYQHESYSFVRLRPHADPQKLIAKFPALSDKYKTEETMRESVWSIDLVPLYDLHLNPAKQNEIEVKGNRQAVLFLSAIAFVILIIGWVNYINLSTARAMDRAREIGIRKAVGSHKSLLIFQFLFESLLLNGLALVLAIILVISSGWVLPGFLDIQTYSFDWYSPGQYGLFALVFLVGTGISGLYPALVLSKVKPALALKGQYRFTGSGALLRKGLVVFQFVTSMVLMVGTFVAWRQLSYMMNQDLGVRVDQILVLRAPVKTENYDQKTQTLKNELKAIPGISEVTGSGAIPGKEVGQNLANRRLHDSPQDDKLYEMLMVDFDFMKTYDLKLVAGRSFDRNRPADSLGLVLNESAVKQFGFQSSEQAIGEKILLETTHDRPNEIIGVVRDYHQQSLQKQFTPLILFMDPRYRWLPTDYYSLKISTDQVDGLVDKVQAVWGKFFPESSMDYFFLDDFFNRQYRQDRQFGRTFLLFSSLAILIACMGLFGMTSYSTARRTKEIGVRKVLGASVASVLRLLAWDSVRLLLLAGSLAVPVSWYLMRQWLSVYAFRINLNPVHWLVPLLVLVFIALATISYLTVKAALANPTKSLQNE</sequence>
<dbReference type="GO" id="GO:0022857">
    <property type="term" value="F:transmembrane transporter activity"/>
    <property type="evidence" value="ECO:0007669"/>
    <property type="project" value="TreeGrafter"/>
</dbReference>
<accession>A0A3P1CYJ2</accession>
<dbReference type="GO" id="GO:0005886">
    <property type="term" value="C:plasma membrane"/>
    <property type="evidence" value="ECO:0007669"/>
    <property type="project" value="UniProtKB-SubCell"/>
</dbReference>
<comment type="caution">
    <text evidence="9">The sequence shown here is derived from an EMBL/GenBank/DDBJ whole genome shotgun (WGS) entry which is preliminary data.</text>
</comment>
<gene>
    <name evidence="9" type="ORF">EHT87_08015</name>
</gene>
<dbReference type="PANTHER" id="PTHR30572:SF18">
    <property type="entry name" value="ABC-TYPE MACROLIDE FAMILY EXPORT SYSTEM PERMEASE COMPONENT 2"/>
    <property type="match status" value="1"/>
</dbReference>
<dbReference type="PANTHER" id="PTHR30572">
    <property type="entry name" value="MEMBRANE COMPONENT OF TRANSPORTER-RELATED"/>
    <property type="match status" value="1"/>
</dbReference>
<keyword evidence="3 6" id="KW-0812">Transmembrane</keyword>
<dbReference type="AlphaFoldDB" id="A0A3P1CYJ2"/>
<keyword evidence="4 6" id="KW-1133">Transmembrane helix</keyword>
<feature type="transmembrane region" description="Helical" evidence="6">
    <location>
        <begin position="285"/>
        <end position="307"/>
    </location>
</feature>
<keyword evidence="10" id="KW-1185">Reference proteome</keyword>
<dbReference type="InterPro" id="IPR050250">
    <property type="entry name" value="Macrolide_Exporter_MacB"/>
</dbReference>
<evidence type="ECO:0000256" key="5">
    <source>
        <dbReference type="ARBA" id="ARBA00023136"/>
    </source>
</evidence>
<reference evidence="9 10" key="1">
    <citation type="submission" date="2018-11" db="EMBL/GenBank/DDBJ databases">
        <authorList>
            <person name="Zhou Z."/>
            <person name="Wang G."/>
        </authorList>
    </citation>
    <scope>NUCLEOTIDE SEQUENCE [LARGE SCALE GENOMIC DNA]</scope>
    <source>
        <strain evidence="9 10">KCTC42998</strain>
    </source>
</reference>
<feature type="transmembrane region" description="Helical" evidence="6">
    <location>
        <begin position="381"/>
        <end position="403"/>
    </location>
</feature>
<organism evidence="9 10">
    <name type="scientific">Larkinella knui</name>
    <dbReference type="NCBI Taxonomy" id="2025310"/>
    <lineage>
        <taxon>Bacteria</taxon>
        <taxon>Pseudomonadati</taxon>
        <taxon>Bacteroidota</taxon>
        <taxon>Cytophagia</taxon>
        <taxon>Cytophagales</taxon>
        <taxon>Spirosomataceae</taxon>
        <taxon>Larkinella</taxon>
    </lineage>
</organism>